<feature type="coiled-coil region" evidence="1">
    <location>
        <begin position="410"/>
        <end position="444"/>
    </location>
</feature>
<dbReference type="Pfam" id="PF13952">
    <property type="entry name" value="DUF4216"/>
    <property type="match status" value="1"/>
</dbReference>
<dbReference type="Proteomes" id="UP000734854">
    <property type="component" value="Unassembled WGS sequence"/>
</dbReference>
<comment type="caution">
    <text evidence="3">The sequence shown here is derived from an EMBL/GenBank/DDBJ whole genome shotgun (WGS) entry which is preliminary data.</text>
</comment>
<name>A0A8J5FWL9_ZINOF</name>
<evidence type="ECO:0000313" key="4">
    <source>
        <dbReference type="Proteomes" id="UP000734854"/>
    </source>
</evidence>
<dbReference type="EMBL" id="JACMSC010000013">
    <property type="protein sequence ID" value="KAG6493477.1"/>
    <property type="molecule type" value="Genomic_DNA"/>
</dbReference>
<dbReference type="PROSITE" id="PS50104">
    <property type="entry name" value="TIR"/>
    <property type="match status" value="1"/>
</dbReference>
<sequence length="642" mass="73715">MEHGCFKATSNYGVCVLGSTINEYEVDYYGVLEEILELNYYGLKDVIVLFKYHWYDTSDKGMKVHRLSLVEINHKSKLNTNDPFILAAQAQQVYYTRSPTIKQERNDWVTACKVKARGKFDIPFLEKQDENVSPIVEVAYQEEEISTPNNVLIDIDIDDVNIIFNVDKEELNEMEIEELRRVMNGKQDEVGRQISDDNMINDARCEEDSSLAVRRRVPNHRSQIPTNIDERTKINVVMNKFVENEIPREITNDIKGVIKGVWPTWKKVPNDIKDLLWENFKVWNENSSERYRASIHMAKKTALSSAQEDLGRKPDILDMIGRGPDWMEANIWNDLVKIHWNKEDHKIKCEIARKNKMTAKDGSTTKHTGGSISFGAHRERMGRVYGFGCNQHFRRSYNGSSNEMYSHEKNKELSQEIEDMRGISKRMEEEITESKNKLELIIKENRQRVLTKCRDRGVKAPTRNPTVSTEAGNARRTSRKCAEVDVFLSHRGVDTKSSVAGLLYDRLVRANARPFLDSRSMEPGDKIYERIHAGIRQCRVGVAIFSPRYCDSVFCLHELALMVEADKKLIPIFCDVKPSELAVSPAAKAAAQSQEDLARYARAIREAKHTVGLTFDSKNGDWSDLVSRTTNIVLKCLKEAKH</sequence>
<reference evidence="3 4" key="1">
    <citation type="submission" date="2020-08" db="EMBL/GenBank/DDBJ databases">
        <title>Plant Genome Project.</title>
        <authorList>
            <person name="Zhang R.-G."/>
        </authorList>
    </citation>
    <scope>NUCLEOTIDE SEQUENCE [LARGE SCALE GENOMIC DNA]</scope>
    <source>
        <tissue evidence="3">Rhizome</tissue>
    </source>
</reference>
<evidence type="ECO:0000259" key="2">
    <source>
        <dbReference type="PROSITE" id="PS50104"/>
    </source>
</evidence>
<protein>
    <recommendedName>
        <fullName evidence="2">TIR domain-containing protein</fullName>
    </recommendedName>
</protein>
<dbReference type="SMART" id="SM00255">
    <property type="entry name" value="TIR"/>
    <property type="match status" value="1"/>
</dbReference>
<dbReference type="GO" id="GO:0007165">
    <property type="term" value="P:signal transduction"/>
    <property type="evidence" value="ECO:0007669"/>
    <property type="project" value="InterPro"/>
</dbReference>
<gene>
    <name evidence="3" type="ORF">ZIOFF_048463</name>
</gene>
<dbReference type="SUPFAM" id="SSF52200">
    <property type="entry name" value="Toll/Interleukin receptor TIR domain"/>
    <property type="match status" value="1"/>
</dbReference>
<dbReference type="PANTHER" id="PTHR48258">
    <property type="entry name" value="DUF4218 DOMAIN-CONTAINING PROTEIN-RELATED"/>
    <property type="match status" value="1"/>
</dbReference>
<keyword evidence="1" id="KW-0175">Coiled coil</keyword>
<dbReference type="AlphaFoldDB" id="A0A8J5FWL9"/>
<dbReference type="Gene3D" id="3.40.50.10140">
    <property type="entry name" value="Toll/interleukin-1 receptor homology (TIR) domain"/>
    <property type="match status" value="1"/>
</dbReference>
<dbReference type="InterPro" id="IPR025312">
    <property type="entry name" value="DUF4216"/>
</dbReference>
<proteinExistence type="predicted"/>
<dbReference type="PANTHER" id="PTHR48258:SF4">
    <property type="entry name" value="DUF4216 DOMAIN-CONTAINING PROTEIN"/>
    <property type="match status" value="1"/>
</dbReference>
<dbReference type="InterPro" id="IPR000157">
    <property type="entry name" value="TIR_dom"/>
</dbReference>
<organism evidence="3 4">
    <name type="scientific">Zingiber officinale</name>
    <name type="common">Ginger</name>
    <name type="synonym">Amomum zingiber</name>
    <dbReference type="NCBI Taxonomy" id="94328"/>
    <lineage>
        <taxon>Eukaryota</taxon>
        <taxon>Viridiplantae</taxon>
        <taxon>Streptophyta</taxon>
        <taxon>Embryophyta</taxon>
        <taxon>Tracheophyta</taxon>
        <taxon>Spermatophyta</taxon>
        <taxon>Magnoliopsida</taxon>
        <taxon>Liliopsida</taxon>
        <taxon>Zingiberales</taxon>
        <taxon>Zingiberaceae</taxon>
        <taxon>Zingiber</taxon>
    </lineage>
</organism>
<accession>A0A8J5FWL9</accession>
<keyword evidence="4" id="KW-1185">Reference proteome</keyword>
<feature type="domain" description="TIR" evidence="2">
    <location>
        <begin position="482"/>
        <end position="608"/>
    </location>
</feature>
<dbReference type="InterPro" id="IPR035897">
    <property type="entry name" value="Toll_tir_struct_dom_sf"/>
</dbReference>
<evidence type="ECO:0000256" key="1">
    <source>
        <dbReference type="SAM" id="Coils"/>
    </source>
</evidence>
<evidence type="ECO:0000313" key="3">
    <source>
        <dbReference type="EMBL" id="KAG6493477.1"/>
    </source>
</evidence>
<dbReference type="Pfam" id="PF13676">
    <property type="entry name" value="TIR_2"/>
    <property type="match status" value="1"/>
</dbReference>